<name>A0ABV4X4N4_9CYAN</name>
<sequence>MSSQTISHNIYLNQDDFRNAAWVVSDRKTVYQSAFIDLKFECIGNDGKSQTCGGNKR</sequence>
<accession>A0ABV4X4N4</accession>
<keyword evidence="2" id="KW-1185">Reference proteome</keyword>
<protein>
    <submittedName>
        <fullName evidence="1">Uncharacterized protein</fullName>
    </submittedName>
</protein>
<comment type="caution">
    <text evidence="1">The sequence shown here is derived from an EMBL/GenBank/DDBJ whole genome shotgun (WGS) entry which is preliminary data.</text>
</comment>
<proteinExistence type="predicted"/>
<organism evidence="1 2">
    <name type="scientific">Floridaenema aerugineum BLCC-F46</name>
    <dbReference type="NCBI Taxonomy" id="3153654"/>
    <lineage>
        <taxon>Bacteria</taxon>
        <taxon>Bacillati</taxon>
        <taxon>Cyanobacteriota</taxon>
        <taxon>Cyanophyceae</taxon>
        <taxon>Oscillatoriophycideae</taxon>
        <taxon>Aerosakkonematales</taxon>
        <taxon>Aerosakkonemataceae</taxon>
        <taxon>Floridanema</taxon>
        <taxon>Floridanema aerugineum</taxon>
    </lineage>
</organism>
<dbReference type="RefSeq" id="WP_413270442.1">
    <property type="nucleotide sequence ID" value="NZ_JBHFNQ010000084.1"/>
</dbReference>
<gene>
    <name evidence="1" type="ORF">ACE1CC_10410</name>
</gene>
<evidence type="ECO:0000313" key="2">
    <source>
        <dbReference type="Proteomes" id="UP001576774"/>
    </source>
</evidence>
<dbReference type="EMBL" id="JBHFNQ010000084">
    <property type="protein sequence ID" value="MFB2877286.1"/>
    <property type="molecule type" value="Genomic_DNA"/>
</dbReference>
<dbReference type="Proteomes" id="UP001576774">
    <property type="component" value="Unassembled WGS sequence"/>
</dbReference>
<evidence type="ECO:0000313" key="1">
    <source>
        <dbReference type="EMBL" id="MFB2877286.1"/>
    </source>
</evidence>
<reference evidence="1 2" key="1">
    <citation type="submission" date="2024-09" db="EMBL/GenBank/DDBJ databases">
        <title>Floridaenema gen nov. (Aerosakkonemataceae, Aerosakkonematales ord. nov., Cyanobacteria) from benthic tropical and subtropical fresh waters, with the description of four new species.</title>
        <authorList>
            <person name="Moretto J.A."/>
            <person name="Berthold D.E."/>
            <person name="Lefler F.W."/>
            <person name="Huang I.-S."/>
            <person name="Laughinghouse H. IV."/>
        </authorList>
    </citation>
    <scope>NUCLEOTIDE SEQUENCE [LARGE SCALE GENOMIC DNA]</scope>
    <source>
        <strain evidence="1 2">BLCC-F46</strain>
    </source>
</reference>